<reference evidence="1 2" key="1">
    <citation type="journal article" date="2018" name="Mol. Genet. Genomics">
        <title>The red deer Cervus elaphus genome CerEla1.0: sequencing, annotating, genes, and chromosomes.</title>
        <authorList>
            <person name="Bana N.A."/>
            <person name="Nyiri A."/>
            <person name="Nagy J."/>
            <person name="Frank K."/>
            <person name="Nagy T."/>
            <person name="Steger V."/>
            <person name="Schiller M."/>
            <person name="Lakatos P."/>
            <person name="Sugar L."/>
            <person name="Horn P."/>
            <person name="Barta E."/>
            <person name="Orosz L."/>
        </authorList>
    </citation>
    <scope>NUCLEOTIDE SEQUENCE [LARGE SCALE GENOMIC DNA]</scope>
    <source>
        <strain evidence="1">Hungarian</strain>
    </source>
</reference>
<accession>A0A212C0A2</accession>
<dbReference type="Proteomes" id="UP000242450">
    <property type="component" value="Chromosome X"/>
</dbReference>
<dbReference type="Gene3D" id="3.90.180.10">
    <property type="entry name" value="Medium-chain alcohol dehydrogenases, catalytic domain"/>
    <property type="match status" value="1"/>
</dbReference>
<sequence length="395" mass="42457">MNRSIHPTHPGGLVLVVLGSEMTSGPLVHAATRKSMNVKPLVTHRFPLEKALEAFETSKKGLGLKVMVKYDPSDQNPRCELGSVLEICMCSHDAFIAATLLRVGPNIMGNKSQKRKAEGRCRNKTPRSLERALGLCFLSSRIFEDKSRSNRRDRLEDPFDEQVDGSAKWQLATHEAVQTCLGHSVALVGWGVRVAITTLGRGALAGPPTVEAEGQFFTVDRAQVILEEATSSAATACDLASLRRGAGRTGLHANAGHGAAEAMKGDGLVERLQVDVHRRARFGGGGLAGGLGGRLRGHPWGARRRRGRGRHLATQETDQIFAEDDAPSLLHPFQHIFDATLVAHLDAQVKTSLVGMPTLFVEAGHSHGCILEGVPHGESWLLAPRILVELGHGGG</sequence>
<comment type="caution">
    <text evidence="1">The sequence shown here is derived from an EMBL/GenBank/DDBJ whole genome shotgun (WGS) entry which is preliminary data.</text>
</comment>
<protein>
    <submittedName>
        <fullName evidence="1">Uncharacterized protein</fullName>
    </submittedName>
</protein>
<organism evidence="1 2">
    <name type="scientific">Cervus elaphus hippelaphus</name>
    <name type="common">European red deer</name>
    <dbReference type="NCBI Taxonomy" id="46360"/>
    <lineage>
        <taxon>Eukaryota</taxon>
        <taxon>Metazoa</taxon>
        <taxon>Chordata</taxon>
        <taxon>Craniata</taxon>
        <taxon>Vertebrata</taxon>
        <taxon>Euteleostomi</taxon>
        <taxon>Mammalia</taxon>
        <taxon>Eutheria</taxon>
        <taxon>Laurasiatheria</taxon>
        <taxon>Artiodactyla</taxon>
        <taxon>Ruminantia</taxon>
        <taxon>Pecora</taxon>
        <taxon>Cervidae</taxon>
        <taxon>Cervinae</taxon>
        <taxon>Cervus</taxon>
    </lineage>
</organism>
<dbReference type="EMBL" id="MKHE01000034">
    <property type="protein sequence ID" value="OWJ99376.1"/>
    <property type="molecule type" value="Genomic_DNA"/>
</dbReference>
<dbReference type="OrthoDB" id="1879366at2759"/>
<evidence type="ECO:0000313" key="1">
    <source>
        <dbReference type="EMBL" id="OWJ99376.1"/>
    </source>
</evidence>
<evidence type="ECO:0000313" key="2">
    <source>
        <dbReference type="Proteomes" id="UP000242450"/>
    </source>
</evidence>
<proteinExistence type="predicted"/>
<dbReference type="AlphaFoldDB" id="A0A212C0A2"/>
<keyword evidence="2" id="KW-1185">Reference proteome</keyword>
<gene>
    <name evidence="1" type="ORF">Celaphus_00009571</name>
</gene>
<name>A0A212C0A2_CEREH</name>